<protein>
    <submittedName>
        <fullName evidence="2">Uncharacterized protein</fullName>
    </submittedName>
</protein>
<dbReference type="AlphaFoldDB" id="A0A9D5KBP7"/>
<accession>A0A9D5KBP7</accession>
<feature type="chain" id="PRO_5038636527" evidence="1">
    <location>
        <begin position="22"/>
        <end position="166"/>
    </location>
</feature>
<dbReference type="EMBL" id="WJKJ01000264">
    <property type="protein sequence ID" value="MBD3365140.1"/>
    <property type="molecule type" value="Genomic_DNA"/>
</dbReference>
<organism evidence="2 3">
    <name type="scientific">candidate division WOR-3 bacterium</name>
    <dbReference type="NCBI Taxonomy" id="2052148"/>
    <lineage>
        <taxon>Bacteria</taxon>
        <taxon>Bacteria division WOR-3</taxon>
    </lineage>
</organism>
<reference evidence="2" key="1">
    <citation type="submission" date="2019-11" db="EMBL/GenBank/DDBJ databases">
        <title>Microbial mats filling the niche in hypersaline microbial mats.</title>
        <authorList>
            <person name="Wong H.L."/>
            <person name="Macleod F.I."/>
            <person name="White R.A. III"/>
            <person name="Burns B.P."/>
        </authorList>
    </citation>
    <scope>NUCLEOTIDE SEQUENCE</scope>
    <source>
        <strain evidence="2">Bin_327</strain>
    </source>
</reference>
<dbReference type="InterPro" id="IPR046219">
    <property type="entry name" value="DUF6252"/>
</dbReference>
<comment type="caution">
    <text evidence="2">The sequence shown here is derived from an EMBL/GenBank/DDBJ whole genome shotgun (WGS) entry which is preliminary data.</text>
</comment>
<proteinExistence type="predicted"/>
<dbReference type="Proteomes" id="UP000630660">
    <property type="component" value="Unassembled WGS sequence"/>
</dbReference>
<name>A0A9D5KBP7_UNCW3</name>
<evidence type="ECO:0000256" key="1">
    <source>
        <dbReference type="SAM" id="SignalP"/>
    </source>
</evidence>
<evidence type="ECO:0000313" key="3">
    <source>
        <dbReference type="Proteomes" id="UP000630660"/>
    </source>
</evidence>
<evidence type="ECO:0000313" key="2">
    <source>
        <dbReference type="EMBL" id="MBD3365140.1"/>
    </source>
</evidence>
<keyword evidence="1" id="KW-0732">Signal</keyword>
<gene>
    <name evidence="2" type="ORF">GF359_07985</name>
</gene>
<dbReference type="Pfam" id="PF19765">
    <property type="entry name" value="DUF6252"/>
    <property type="match status" value="1"/>
</dbReference>
<feature type="signal peptide" evidence="1">
    <location>
        <begin position="1"/>
        <end position="21"/>
    </location>
</feature>
<sequence length="166" mass="18593">MKRKTTVHCLAVCTFVIICLAFPGCRTEGTYICALIDGSEWNLADEPQTIRYRAEYNEIDNQLMVQGWSNNPEYVSGLVIQIANPGKGTHNLGKSSNNQARIWIIQQGKKNLYRTGKDSCDGMLRITEFSDTCVAGAFSYIATDDKGIKISLKKGKFRMPLDLLDF</sequence>